<dbReference type="EMBL" id="RGET01000082">
    <property type="protein sequence ID" value="NBN88287.1"/>
    <property type="molecule type" value="Genomic_DNA"/>
</dbReference>
<feature type="domain" description="PurM-like N-terminal" evidence="9">
    <location>
        <begin position="432"/>
        <end position="550"/>
    </location>
</feature>
<comment type="caution">
    <text evidence="12">The sequence shown here is derived from an EMBL/GenBank/DDBJ whole genome shotgun (WGS) entry which is preliminary data.</text>
</comment>
<dbReference type="Pfam" id="PF00586">
    <property type="entry name" value="AIRS"/>
    <property type="match status" value="2"/>
</dbReference>
<feature type="binding site" evidence="8">
    <location>
        <position position="526"/>
    </location>
    <ligand>
        <name>ATP</name>
        <dbReference type="ChEBI" id="CHEBI:30616"/>
    </ligand>
</feature>
<feature type="active site" evidence="8">
    <location>
        <position position="45"/>
    </location>
</feature>
<feature type="binding site" evidence="8">
    <location>
        <position position="87"/>
    </location>
    <ligand>
        <name>ATP</name>
        <dbReference type="ChEBI" id="CHEBI:30616"/>
    </ligand>
</feature>
<feature type="binding site" evidence="8">
    <location>
        <position position="527"/>
    </location>
    <ligand>
        <name>Mg(2+)</name>
        <dbReference type="ChEBI" id="CHEBI:18420"/>
        <label>1</label>
    </ligand>
</feature>
<evidence type="ECO:0000256" key="8">
    <source>
        <dbReference type="HAMAP-Rule" id="MF_00420"/>
    </source>
</evidence>
<feature type="binding site" evidence="8">
    <location>
        <position position="264"/>
    </location>
    <ligand>
        <name>Mg(2+)</name>
        <dbReference type="ChEBI" id="CHEBI:18420"/>
        <label>2</label>
    </ligand>
</feature>
<dbReference type="PANTHER" id="PTHR43555:SF1">
    <property type="entry name" value="PHOSPHORIBOSYLFORMYLGLYCINAMIDINE SYNTHASE SUBUNIT PURL"/>
    <property type="match status" value="1"/>
</dbReference>
<dbReference type="FunFam" id="3.30.1330.10:FF:000004">
    <property type="entry name" value="Phosphoribosylformylglycinamidine synthase subunit PurL"/>
    <property type="match status" value="1"/>
</dbReference>
<dbReference type="InterPro" id="IPR036921">
    <property type="entry name" value="PurM-like_N_sf"/>
</dbReference>
<comment type="catalytic activity">
    <reaction evidence="8">
        <text>N(2)-formyl-N(1)-(5-phospho-beta-D-ribosyl)glycinamide + L-glutamine + ATP + H2O = 2-formamido-N(1)-(5-O-phospho-beta-D-ribosyl)acetamidine + L-glutamate + ADP + phosphate + H(+)</text>
        <dbReference type="Rhea" id="RHEA:17129"/>
        <dbReference type="ChEBI" id="CHEBI:15377"/>
        <dbReference type="ChEBI" id="CHEBI:15378"/>
        <dbReference type="ChEBI" id="CHEBI:29985"/>
        <dbReference type="ChEBI" id="CHEBI:30616"/>
        <dbReference type="ChEBI" id="CHEBI:43474"/>
        <dbReference type="ChEBI" id="CHEBI:58359"/>
        <dbReference type="ChEBI" id="CHEBI:147286"/>
        <dbReference type="ChEBI" id="CHEBI:147287"/>
        <dbReference type="ChEBI" id="CHEBI:456216"/>
        <dbReference type="EC" id="6.3.5.3"/>
    </reaction>
</comment>
<feature type="domain" description="PurM-like C-terminal" evidence="10">
    <location>
        <begin position="567"/>
        <end position="699"/>
    </location>
</feature>
<evidence type="ECO:0000256" key="1">
    <source>
        <dbReference type="ARBA" id="ARBA00022490"/>
    </source>
</evidence>
<feature type="binding site" evidence="8">
    <location>
        <begin position="90"/>
        <end position="93"/>
    </location>
    <ligand>
        <name>substrate</name>
    </ligand>
</feature>
<dbReference type="EC" id="6.3.5.3" evidence="8"/>
<dbReference type="GO" id="GO:0004642">
    <property type="term" value="F:phosphoribosylformylglycinamidine synthase activity"/>
    <property type="evidence" value="ECO:0007669"/>
    <property type="project" value="UniProtKB-UniRule"/>
</dbReference>
<keyword evidence="7 8" id="KW-0460">Magnesium</keyword>
<dbReference type="NCBIfam" id="TIGR01736">
    <property type="entry name" value="FGAM_synth_II"/>
    <property type="match status" value="1"/>
</dbReference>
<dbReference type="GO" id="GO:0006189">
    <property type="term" value="P:'de novo' IMP biosynthetic process"/>
    <property type="evidence" value="ECO:0007669"/>
    <property type="project" value="UniProtKB-UniRule"/>
</dbReference>
<organism evidence="12 13">
    <name type="scientific">Candidatus Fonsibacter lacus</name>
    <dbReference type="NCBI Taxonomy" id="2576439"/>
    <lineage>
        <taxon>Bacteria</taxon>
        <taxon>Pseudomonadati</taxon>
        <taxon>Pseudomonadota</taxon>
        <taxon>Alphaproteobacteria</taxon>
        <taxon>Candidatus Pelagibacterales</taxon>
        <taxon>Candidatus Pelagibacterales incertae sedis</taxon>
        <taxon>Candidatus Fonsibacter</taxon>
    </lineage>
</organism>
<gene>
    <name evidence="8 12" type="primary">purL</name>
    <name evidence="12" type="ORF">EBV32_04275</name>
</gene>
<dbReference type="Pfam" id="PF18072">
    <property type="entry name" value="FGAR-AT_linker"/>
    <property type="match status" value="1"/>
</dbReference>
<evidence type="ECO:0000256" key="5">
    <source>
        <dbReference type="ARBA" id="ARBA00022755"/>
    </source>
</evidence>
<dbReference type="InterPro" id="IPR010918">
    <property type="entry name" value="PurM-like_C_dom"/>
</dbReference>
<dbReference type="GO" id="GO:0000287">
    <property type="term" value="F:magnesium ion binding"/>
    <property type="evidence" value="ECO:0007669"/>
    <property type="project" value="UniProtKB-UniRule"/>
</dbReference>
<evidence type="ECO:0000256" key="7">
    <source>
        <dbReference type="ARBA" id="ARBA00022842"/>
    </source>
</evidence>
<feature type="binding site" evidence="8">
    <location>
        <position position="489"/>
    </location>
    <ligand>
        <name>ATP</name>
        <dbReference type="ChEBI" id="CHEBI:30616"/>
    </ligand>
</feature>
<reference evidence="12" key="1">
    <citation type="submission" date="2018-10" db="EMBL/GenBank/DDBJ databases">
        <title>Iterative Subtractive Binning of Freshwater Chronoseries Metagenomes Recovers Nearly Complete Genomes from over Four Hundred Novel Species.</title>
        <authorList>
            <person name="Rodriguez-R L.M."/>
            <person name="Tsementzi D."/>
            <person name="Luo C."/>
            <person name="Konstantinidis K.T."/>
        </authorList>
    </citation>
    <scope>NUCLEOTIDE SEQUENCE</scope>
    <source>
        <strain evidence="12">WB7_6_001</strain>
    </source>
</reference>
<evidence type="ECO:0000259" key="9">
    <source>
        <dbReference type="Pfam" id="PF00586"/>
    </source>
</evidence>
<dbReference type="PIRSF" id="PIRSF001587">
    <property type="entry name" value="FGAM_synthase_II"/>
    <property type="match status" value="1"/>
</dbReference>
<keyword evidence="6 8" id="KW-0067">ATP-binding</keyword>
<evidence type="ECO:0000256" key="2">
    <source>
        <dbReference type="ARBA" id="ARBA00022598"/>
    </source>
</evidence>
<feature type="domain" description="Phosphoribosylformylglycinamidine synthase linker" evidence="11">
    <location>
        <begin position="11"/>
        <end position="49"/>
    </location>
</feature>
<evidence type="ECO:0000313" key="12">
    <source>
        <dbReference type="EMBL" id="NBN88287.1"/>
    </source>
</evidence>
<dbReference type="NCBIfam" id="NF002290">
    <property type="entry name" value="PRK01213.1"/>
    <property type="match status" value="1"/>
</dbReference>
<dbReference type="InterPro" id="IPR041609">
    <property type="entry name" value="PurL_linker"/>
</dbReference>
<evidence type="ECO:0000256" key="6">
    <source>
        <dbReference type="ARBA" id="ARBA00022840"/>
    </source>
</evidence>
<sequence length="717" mass="79104">MQEVNHELAIKHGLTTEEYNRIIKLMGRNPNLVELGIFSAMWNEHCSYKSSRIWLQTLPTKNKYVIQGPGENAGVVDFGDGDVVIFKIESHNHPSYIEPYQGAATGVGGILRDVFTMGARPVANLNSIRFGSPNHEKTKYLLNGVVSGIGGYGNCIGVPTVGGETEFDECYNGNILVNAMNIGVAKKNKVFYSIASGVGNPVVYVGSKTGRDGIHGATMASAEFDEDSESKKPTVQVGDPFTEKLLLEACLELMQKKSIVSIQDMGAAGLTSSSIEMASKGDLGIKINLNLIPCRENNMTPYEIMLSESQERMLMVLKKGKEKEARKIFEKWGLDFAIIGQLTNSKKLELEFNKKNVCSIPIHSLGDNAPKYKRDFITYNYPKIINYDSDIEKLDIKNSLIKILSHHNYSNKSWVWEQYDHMVMTDTIQKPGGDSAVIRYHGKNKGIAATVDCVPRYCKAHPKSGAMQAVCETWRNLISVGAQPIAITNCLNFGNPEKKEIMGQFVDSINGMREACETLNYPVISGNVSLYNETNGVAIYPTPTIGGVGLLKNINNMMTLNFKNTENIIAVVGETSGHLSQSALIYDVMGNKEGPPPQINLKEEKKNGLFVSDLIKNKLVAAVHDVSHGGIIVTVAEMCMASNIGAKIKVSGSNIDKIKYLFSEDQARYLIEISKKNLEKVKKIANTKKIKIDIIGNTQSEIFEVENDLKISSRCRY</sequence>
<keyword evidence="2 8" id="KW-0436">Ligase</keyword>
<feature type="domain" description="PurM-like C-terminal" evidence="10">
    <location>
        <begin position="198"/>
        <end position="351"/>
    </location>
</feature>
<protein>
    <recommendedName>
        <fullName evidence="8">Phosphoribosylformylglycinamidine synthase subunit PurL</fullName>
        <shortName evidence="8">FGAM synthase</shortName>
        <ecNumber evidence="8">6.3.5.3</ecNumber>
    </recommendedName>
    <alternativeName>
        <fullName evidence="8">Formylglycinamide ribonucleotide amidotransferase subunit II</fullName>
        <shortName evidence="8">FGAR amidotransferase II</shortName>
        <shortName evidence="8">FGAR-AT II</shortName>
    </alternativeName>
    <alternativeName>
        <fullName evidence="8">Glutamine amidotransferase PurL</fullName>
    </alternativeName>
    <alternativeName>
        <fullName evidence="8">Phosphoribosylformylglycinamidine synthase subunit II</fullName>
    </alternativeName>
</protein>
<dbReference type="InterPro" id="IPR016188">
    <property type="entry name" value="PurM-like_N"/>
</dbReference>
<comment type="function">
    <text evidence="8">Part of the phosphoribosylformylglycinamidine synthase complex involved in the purines biosynthetic pathway. Catalyzes the ATP-dependent conversion of formylglycinamide ribonucleotide (FGAR) and glutamine to yield formylglycinamidine ribonucleotide (FGAM) and glutamate. The FGAM synthase complex is composed of three subunits. PurQ produces an ammonia molecule by converting glutamine to glutamate. PurL transfers the ammonia molecule to FGAR to form FGAM in an ATP-dependent manner. PurS interacts with PurQ and PurL and is thought to assist in the transfer of the ammonia molecule from PurQ to PurL.</text>
</comment>
<feature type="binding site" evidence="8">
    <location>
        <position position="112"/>
    </location>
    <ligand>
        <name>substrate</name>
    </ligand>
</feature>
<keyword evidence="3 8" id="KW-0479">Metal-binding</keyword>
<dbReference type="SUPFAM" id="SSF55326">
    <property type="entry name" value="PurM N-terminal domain-like"/>
    <property type="match status" value="2"/>
</dbReference>
<feature type="binding site" evidence="8">
    <location>
        <position position="89"/>
    </location>
    <ligand>
        <name>Mg(2+)</name>
        <dbReference type="ChEBI" id="CHEBI:18420"/>
        <label>1</label>
    </ligand>
</feature>
<evidence type="ECO:0000259" key="10">
    <source>
        <dbReference type="Pfam" id="PF02769"/>
    </source>
</evidence>
<dbReference type="InterPro" id="IPR036676">
    <property type="entry name" value="PurM-like_C_sf"/>
</dbReference>
<dbReference type="CDD" id="cd02204">
    <property type="entry name" value="PurL_repeat2"/>
    <property type="match status" value="1"/>
</dbReference>
<keyword evidence="4 8" id="KW-0547">Nucleotide-binding</keyword>
<proteinExistence type="inferred from homology"/>
<dbReference type="HAMAP" id="MF_00420">
    <property type="entry name" value="PurL_2"/>
    <property type="match status" value="1"/>
</dbReference>
<evidence type="ECO:0000259" key="11">
    <source>
        <dbReference type="Pfam" id="PF18072"/>
    </source>
</evidence>
<feature type="binding site" evidence="8">
    <location>
        <position position="529"/>
    </location>
    <ligand>
        <name>substrate</name>
    </ligand>
</feature>
<comment type="caution">
    <text evidence="8">Lacks conserved residue(s) required for the propagation of feature annotation.</text>
</comment>
<dbReference type="Pfam" id="PF02769">
    <property type="entry name" value="AIRS_C"/>
    <property type="match status" value="2"/>
</dbReference>
<dbReference type="Proteomes" id="UP000713222">
    <property type="component" value="Unassembled WGS sequence"/>
</dbReference>
<accession>A0A964UYU8</accession>
<evidence type="ECO:0000256" key="4">
    <source>
        <dbReference type="ARBA" id="ARBA00022741"/>
    </source>
</evidence>
<comment type="subunit">
    <text evidence="8">Monomer. Part of the FGAM synthase complex composed of 1 PurL, 1 PurQ and 2 PurS subunits.</text>
</comment>
<dbReference type="GO" id="GO:0005524">
    <property type="term" value="F:ATP binding"/>
    <property type="evidence" value="ECO:0007669"/>
    <property type="project" value="UniProtKB-UniRule"/>
</dbReference>
<name>A0A964UYU8_9PROT</name>
<comment type="subcellular location">
    <subcellularLocation>
        <location evidence="8">Cytoplasm</location>
    </subcellularLocation>
</comment>
<keyword evidence="1 8" id="KW-0963">Cytoplasm</keyword>
<dbReference type="Gene3D" id="3.30.1330.10">
    <property type="entry name" value="PurM-like, N-terminal domain"/>
    <property type="match status" value="2"/>
</dbReference>
<feature type="domain" description="PurM-like N-terminal" evidence="9">
    <location>
        <begin position="70"/>
        <end position="184"/>
    </location>
</feature>
<dbReference type="CDD" id="cd02203">
    <property type="entry name" value="PurL_repeat1"/>
    <property type="match status" value="1"/>
</dbReference>
<dbReference type="AlphaFoldDB" id="A0A964UYU8"/>
<feature type="binding site" evidence="8">
    <location>
        <position position="48"/>
    </location>
    <ligand>
        <name>ATP</name>
        <dbReference type="ChEBI" id="CHEBI:30616"/>
    </ligand>
</feature>
<dbReference type="Gene3D" id="3.90.650.10">
    <property type="entry name" value="PurM-like C-terminal domain"/>
    <property type="match status" value="2"/>
</dbReference>
<comment type="pathway">
    <text evidence="8">Purine metabolism; IMP biosynthesis via de novo pathway; 5-amino-1-(5-phospho-D-ribosyl)imidazole from N(2)-formyl-N(1)-(5-phospho-D-ribosyl)glycinamide: step 1/2.</text>
</comment>
<evidence type="ECO:0000313" key="13">
    <source>
        <dbReference type="Proteomes" id="UP000713222"/>
    </source>
</evidence>
<comment type="similarity">
    <text evidence="8">Belongs to the FGAMS family.</text>
</comment>
<evidence type="ECO:0000256" key="3">
    <source>
        <dbReference type="ARBA" id="ARBA00022723"/>
    </source>
</evidence>
<feature type="binding site" evidence="8">
    <location>
        <position position="113"/>
    </location>
    <ligand>
        <name>Mg(2+)</name>
        <dbReference type="ChEBI" id="CHEBI:18420"/>
        <label>2</label>
    </ligand>
</feature>
<dbReference type="PANTHER" id="PTHR43555">
    <property type="entry name" value="PHOSPHORIBOSYLFORMYLGLYCINAMIDINE SYNTHASE SUBUNIT PURL"/>
    <property type="match status" value="1"/>
</dbReference>
<keyword evidence="5 8" id="KW-0658">Purine biosynthesis</keyword>
<feature type="binding site" evidence="8">
    <location>
        <begin position="308"/>
        <end position="310"/>
    </location>
    <ligand>
        <name>substrate</name>
    </ligand>
</feature>
<dbReference type="GO" id="GO:0005737">
    <property type="term" value="C:cytoplasm"/>
    <property type="evidence" value="ECO:0007669"/>
    <property type="project" value="UniProtKB-SubCell"/>
</dbReference>
<dbReference type="InterPro" id="IPR010074">
    <property type="entry name" value="PRibForGlyAmidine_synth_PurL"/>
</dbReference>
<dbReference type="SUPFAM" id="SSF56042">
    <property type="entry name" value="PurM C-terminal domain-like"/>
    <property type="match status" value="2"/>
</dbReference>
<feature type="active site" description="Proton acceptor" evidence="8">
    <location>
        <position position="91"/>
    </location>
</feature>
<feature type="binding site" evidence="8">
    <location>
        <position position="236"/>
    </location>
    <ligand>
        <name>substrate</name>
    </ligand>
</feature>